<evidence type="ECO:0000313" key="2">
    <source>
        <dbReference type="Proteomes" id="UP000231581"/>
    </source>
</evidence>
<evidence type="ECO:0000313" key="1">
    <source>
        <dbReference type="EMBL" id="PIP60222.1"/>
    </source>
</evidence>
<name>A0A2H0BRD2_9BACT</name>
<sequence>MSEQILLEKATKNIQQILSGALMLKQEETVLVVYDTETRLSRVLTEAYRRAAPDGVFLDFNEAGDAGVKSAIAERRAGDLVVLIQSTNFRLNEFRIRIELFKHELKTIEHMHLNRITEEQEERYIDTLAYDPSYYRPLGHALKHRLDEAEEVVVECEDTVLTYASRMKSAKLNIGDYSEMQNVGGTFPIGEVFTEAEDLTAINGEVKIFAFAGLDLLAREYPPFLVRIQNGILEAGEDAPEEFLRVLDLIREDEPVVVREFGLGLNPAIGKGRPLDDMTAFERMKGLHLSLGAKHGIYKEIAKKRGRYHVDVFVDIKRILVNGKPLFENGDFTEVS</sequence>
<gene>
    <name evidence="1" type="ORF">COX00_04145</name>
</gene>
<accession>A0A2H0BRD2</accession>
<dbReference type="Proteomes" id="UP000231581">
    <property type="component" value="Unassembled WGS sequence"/>
</dbReference>
<dbReference type="AlphaFoldDB" id="A0A2H0BRD2"/>
<comment type="caution">
    <text evidence="1">The sequence shown here is derived from an EMBL/GenBank/DDBJ whole genome shotgun (WGS) entry which is preliminary data.</text>
</comment>
<organism evidence="1 2">
    <name type="scientific">Candidatus Uhrbacteria bacterium CG22_combo_CG10-13_8_21_14_all_47_17</name>
    <dbReference type="NCBI Taxonomy" id="1975041"/>
    <lineage>
        <taxon>Bacteria</taxon>
        <taxon>Candidatus Uhriibacteriota</taxon>
    </lineage>
</organism>
<protein>
    <submittedName>
        <fullName evidence="1">Uncharacterized protein</fullName>
    </submittedName>
</protein>
<proteinExistence type="predicted"/>
<dbReference type="EMBL" id="PCSZ01000076">
    <property type="protein sequence ID" value="PIP60222.1"/>
    <property type="molecule type" value="Genomic_DNA"/>
</dbReference>
<reference evidence="1 2" key="1">
    <citation type="submission" date="2017-09" db="EMBL/GenBank/DDBJ databases">
        <title>Depth-based differentiation of microbial function through sediment-hosted aquifers and enrichment of novel symbionts in the deep terrestrial subsurface.</title>
        <authorList>
            <person name="Probst A.J."/>
            <person name="Ladd B."/>
            <person name="Jarett J.K."/>
            <person name="Geller-Mcgrath D.E."/>
            <person name="Sieber C.M."/>
            <person name="Emerson J.B."/>
            <person name="Anantharaman K."/>
            <person name="Thomas B.C."/>
            <person name="Malmstrom R."/>
            <person name="Stieglmeier M."/>
            <person name="Klingl A."/>
            <person name="Woyke T."/>
            <person name="Ryan C.M."/>
            <person name="Banfield J.F."/>
        </authorList>
    </citation>
    <scope>NUCLEOTIDE SEQUENCE [LARGE SCALE GENOMIC DNA]</scope>
    <source>
        <strain evidence="1">CG22_combo_CG10-13_8_21_14_all_47_17</strain>
    </source>
</reference>